<name>A0ABQ5ZX25_9GAMM</name>
<evidence type="ECO:0000256" key="6">
    <source>
        <dbReference type="ARBA" id="ARBA00022553"/>
    </source>
</evidence>
<dbReference type="Gene3D" id="3.30.565.10">
    <property type="entry name" value="Histidine kinase-like ATPase, C-terminal domain"/>
    <property type="match status" value="1"/>
</dbReference>
<feature type="transmembrane region" description="Helical" evidence="16">
    <location>
        <begin position="6"/>
        <end position="29"/>
    </location>
</feature>
<evidence type="ECO:0000256" key="12">
    <source>
        <dbReference type="ARBA" id="ARBA00023136"/>
    </source>
</evidence>
<feature type="domain" description="Response regulatory" evidence="18">
    <location>
        <begin position="680"/>
        <end position="797"/>
    </location>
</feature>
<dbReference type="PANTHER" id="PTHR45339">
    <property type="entry name" value="HYBRID SIGNAL TRANSDUCTION HISTIDINE KINASE J"/>
    <property type="match status" value="1"/>
</dbReference>
<dbReference type="PROSITE" id="PS50109">
    <property type="entry name" value="HIS_KIN"/>
    <property type="match status" value="1"/>
</dbReference>
<keyword evidence="20" id="KW-0808">Transferase</keyword>
<comment type="caution">
    <text evidence="14">Lacks conserved residue(s) required for the propagation of feature annotation.</text>
</comment>
<evidence type="ECO:0000256" key="11">
    <source>
        <dbReference type="ARBA" id="ARBA00023012"/>
    </source>
</evidence>
<dbReference type="InterPro" id="IPR036097">
    <property type="entry name" value="HisK_dim/P_sf"/>
</dbReference>
<evidence type="ECO:0000256" key="1">
    <source>
        <dbReference type="ARBA" id="ARBA00000085"/>
    </source>
</evidence>
<dbReference type="Pfam" id="PF02518">
    <property type="entry name" value="HATPase_c"/>
    <property type="match status" value="1"/>
</dbReference>
<dbReference type="PRINTS" id="PR00344">
    <property type="entry name" value="BCTRLSENSOR"/>
</dbReference>
<feature type="coiled-coil region" evidence="15">
    <location>
        <begin position="230"/>
        <end position="261"/>
    </location>
</feature>
<evidence type="ECO:0000256" key="15">
    <source>
        <dbReference type="SAM" id="Coils"/>
    </source>
</evidence>
<keyword evidence="10 16" id="KW-1133">Transmembrane helix</keyword>
<dbReference type="CDD" id="cd16922">
    <property type="entry name" value="HATPase_EvgS-ArcB-TorS-like"/>
    <property type="match status" value="1"/>
</dbReference>
<dbReference type="InterPro" id="IPR019247">
    <property type="entry name" value="Histidine_kinase_BarA_N"/>
</dbReference>
<comment type="catalytic activity">
    <reaction evidence="1">
        <text>ATP + protein L-histidine = ADP + protein N-phospho-L-histidine.</text>
        <dbReference type="EC" id="2.7.13.3"/>
    </reaction>
</comment>
<accession>A0ABQ5ZX25</accession>
<dbReference type="Proteomes" id="UP001156682">
    <property type="component" value="Unassembled WGS sequence"/>
</dbReference>
<evidence type="ECO:0000256" key="10">
    <source>
        <dbReference type="ARBA" id="ARBA00022989"/>
    </source>
</evidence>
<feature type="modified residue" description="Phosphohistidine" evidence="13">
    <location>
        <position position="876"/>
    </location>
</feature>
<dbReference type="Pfam" id="PF00512">
    <property type="entry name" value="HisKA"/>
    <property type="match status" value="1"/>
</dbReference>
<feature type="modified residue" description="4-aspartylphosphate" evidence="14">
    <location>
        <position position="729"/>
    </location>
</feature>
<keyword evidence="12 16" id="KW-0472">Membrane</keyword>
<keyword evidence="4" id="KW-1003">Cell membrane</keyword>
<comment type="caution">
    <text evidence="20">The sequence shown here is derived from an EMBL/GenBank/DDBJ whole genome shotgun (WGS) entry which is preliminary data.</text>
</comment>
<sequence length="943" mass="106289">MRFSLKNWIIFGCFIPLWLLILIVGGLLLNAHFKSLDEQLLERGQFILKNLSSRLAVNLDKDESLVGIRVIATELLENRNVRALSLYDYRQFSLLHAGPSMQPLLNNPQARWQLNSQMAKEAESIRFIEPIYEPQYLQEAESSLQRIEPQGKLLGWVELEISLTPLLLYKYRFALLSGALVTFLFLLSFFFTHLLVRYLEEQLEAIRLRLKDAAQGYYPATGQPSKVIEIDRLEVESTQLIQQLNEREESYQQAIEEVREDSLGSLETIEIKNIELDQARKDALQASKIKSEFLANMSHEIRTPLNGIIGFSNLLSRTQMDLRQKEYINHILGASETMLGIINDILDFSKIEAGMMVLDEAPLNLRQHLDDCLSMFAPMAHRQNINLLGMVYDDVPLRVNTDPLRLRQLISNLLSNALKFTSEGEVVLRVMLDDNDSLIESEKLAVPEVGKQCSIKFSVTDTGLGLSEDQRQKLFQAFTQADTTQTRQFGGTGLGLAICKQLVEQMGGQIDLESIEGEGSTFWFTLPMSVQELATEPTPWLIGKTLGVLESHKLTNQVWTHQLRSWGAQVESWHSPEEMLKQLALSKVDAVLVGMNAKQVKQQPWLNGLTQLRTLRQANLLLVNVSDAEIHTHLRRQSAGQLLTKPLAIPQLRQAVEEVLDPTLVQASQEAVVAQKTAPVILVVDDTSSNLLLLVTLLKELGFTALEAVSGEQAVMRVEEQKVDLVLMDIHMPGISGVEATQQIRALGHQYRSLPIVATTAHAAVEERSAWLQAGINDVLIKPINEKLLTDLLQRWLGSRFSVEQTKGLTVEINQSEESWQACPVDHEMGIKLAIGKADIADELLGLLLANLNESRNEIEDALKNQDDDALLEAVHRLHGASRYCGVPDLAQTTEALETQLKAGQQKLVAGSLEQLFYEIDRLQDWYERDYTTDWHQKQAINY</sequence>
<dbReference type="Gene3D" id="1.20.120.160">
    <property type="entry name" value="HPT domain"/>
    <property type="match status" value="1"/>
</dbReference>
<dbReference type="InterPro" id="IPR036890">
    <property type="entry name" value="HATPase_C_sf"/>
</dbReference>
<keyword evidence="6 14" id="KW-0597">Phosphoprotein</keyword>
<evidence type="ECO:0000256" key="7">
    <source>
        <dbReference type="ARBA" id="ARBA00022692"/>
    </source>
</evidence>
<dbReference type="SMART" id="SM00448">
    <property type="entry name" value="REC"/>
    <property type="match status" value="2"/>
</dbReference>
<dbReference type="Pfam" id="PF00072">
    <property type="entry name" value="Response_reg"/>
    <property type="match status" value="1"/>
</dbReference>
<dbReference type="PANTHER" id="PTHR45339:SF1">
    <property type="entry name" value="HYBRID SIGNAL TRANSDUCTION HISTIDINE KINASE J"/>
    <property type="match status" value="1"/>
</dbReference>
<evidence type="ECO:0000256" key="9">
    <source>
        <dbReference type="ARBA" id="ARBA00022840"/>
    </source>
</evidence>
<keyword evidence="11" id="KW-0902">Two-component regulatory system</keyword>
<dbReference type="InterPro" id="IPR001789">
    <property type="entry name" value="Sig_transdc_resp-reg_receiver"/>
</dbReference>
<dbReference type="CDD" id="cd00088">
    <property type="entry name" value="HPT"/>
    <property type="match status" value="1"/>
</dbReference>
<dbReference type="RefSeq" id="WP_027850300.1">
    <property type="nucleotide sequence ID" value="NZ_BSOR01000011.1"/>
</dbReference>
<evidence type="ECO:0000256" key="3">
    <source>
        <dbReference type="ARBA" id="ARBA00012438"/>
    </source>
</evidence>
<keyword evidence="21" id="KW-1185">Reference proteome</keyword>
<dbReference type="Pfam" id="PF09984">
    <property type="entry name" value="sCache_4"/>
    <property type="match status" value="1"/>
</dbReference>
<dbReference type="InterPro" id="IPR036641">
    <property type="entry name" value="HPT_dom_sf"/>
</dbReference>
<keyword evidence="8" id="KW-0547">Nucleotide-binding</keyword>
<gene>
    <name evidence="20" type="primary">gacS</name>
    <name evidence="20" type="ORF">GCM10007878_06310</name>
</gene>
<dbReference type="EMBL" id="BSOR01000011">
    <property type="protein sequence ID" value="GLR63196.1"/>
    <property type="molecule type" value="Genomic_DNA"/>
</dbReference>
<reference evidence="21" key="1">
    <citation type="journal article" date="2019" name="Int. J. Syst. Evol. Microbiol.">
        <title>The Global Catalogue of Microorganisms (GCM) 10K type strain sequencing project: providing services to taxonomists for standard genome sequencing and annotation.</title>
        <authorList>
            <consortium name="The Broad Institute Genomics Platform"/>
            <consortium name="The Broad Institute Genome Sequencing Center for Infectious Disease"/>
            <person name="Wu L."/>
            <person name="Ma J."/>
        </authorList>
    </citation>
    <scope>NUCLEOTIDE SEQUENCE [LARGE SCALE GENOMIC DNA]</scope>
    <source>
        <strain evidence="21">NBRC 100033</strain>
    </source>
</reference>
<protein>
    <recommendedName>
        <fullName evidence="3">histidine kinase</fullName>
        <ecNumber evidence="3">2.7.13.3</ecNumber>
    </recommendedName>
</protein>
<keyword evidence="9" id="KW-0067">ATP-binding</keyword>
<dbReference type="SMART" id="SM00073">
    <property type="entry name" value="HPT"/>
    <property type="match status" value="1"/>
</dbReference>
<keyword evidence="15" id="KW-0175">Coiled coil</keyword>
<organism evidence="20 21">
    <name type="scientific">Marinospirillum insulare</name>
    <dbReference type="NCBI Taxonomy" id="217169"/>
    <lineage>
        <taxon>Bacteria</taxon>
        <taxon>Pseudomonadati</taxon>
        <taxon>Pseudomonadota</taxon>
        <taxon>Gammaproteobacteria</taxon>
        <taxon>Oceanospirillales</taxon>
        <taxon>Oceanospirillaceae</taxon>
        <taxon>Marinospirillum</taxon>
    </lineage>
</organism>
<dbReference type="SUPFAM" id="SSF47226">
    <property type="entry name" value="Histidine-containing phosphotransfer domain, HPT domain"/>
    <property type="match status" value="1"/>
</dbReference>
<dbReference type="InterPro" id="IPR003661">
    <property type="entry name" value="HisK_dim/P_dom"/>
</dbReference>
<dbReference type="InterPro" id="IPR004358">
    <property type="entry name" value="Sig_transdc_His_kin-like_C"/>
</dbReference>
<feature type="domain" description="Histidine kinase" evidence="17">
    <location>
        <begin position="296"/>
        <end position="530"/>
    </location>
</feature>
<dbReference type="InterPro" id="IPR003594">
    <property type="entry name" value="HATPase_dom"/>
</dbReference>
<evidence type="ECO:0000313" key="20">
    <source>
        <dbReference type="EMBL" id="GLR63196.1"/>
    </source>
</evidence>
<evidence type="ECO:0000256" key="5">
    <source>
        <dbReference type="ARBA" id="ARBA00022519"/>
    </source>
</evidence>
<evidence type="ECO:0000259" key="17">
    <source>
        <dbReference type="PROSITE" id="PS50109"/>
    </source>
</evidence>
<dbReference type="InterPro" id="IPR011006">
    <property type="entry name" value="CheY-like_superfamily"/>
</dbReference>
<dbReference type="CDD" id="cd17546">
    <property type="entry name" value="REC_hyHK_CKI1_RcsC-like"/>
    <property type="match status" value="1"/>
</dbReference>
<evidence type="ECO:0000256" key="16">
    <source>
        <dbReference type="SAM" id="Phobius"/>
    </source>
</evidence>
<evidence type="ECO:0000256" key="4">
    <source>
        <dbReference type="ARBA" id="ARBA00022475"/>
    </source>
</evidence>
<feature type="domain" description="Response regulatory" evidence="18">
    <location>
        <begin position="545"/>
        <end position="660"/>
    </location>
</feature>
<evidence type="ECO:0000256" key="13">
    <source>
        <dbReference type="PROSITE-ProRule" id="PRU00110"/>
    </source>
</evidence>
<dbReference type="EC" id="2.7.13.3" evidence="3"/>
<dbReference type="SUPFAM" id="SSF52172">
    <property type="entry name" value="CheY-like"/>
    <property type="match status" value="2"/>
</dbReference>
<dbReference type="InterPro" id="IPR008207">
    <property type="entry name" value="Sig_transdc_His_kin_Hpt_dom"/>
</dbReference>
<dbReference type="SUPFAM" id="SSF47384">
    <property type="entry name" value="Homodimeric domain of signal transducing histidine kinase"/>
    <property type="match status" value="1"/>
</dbReference>
<feature type="transmembrane region" description="Helical" evidence="16">
    <location>
        <begin position="173"/>
        <end position="196"/>
    </location>
</feature>
<dbReference type="CDD" id="cd00082">
    <property type="entry name" value="HisKA"/>
    <property type="match status" value="1"/>
</dbReference>
<dbReference type="Pfam" id="PF01627">
    <property type="entry name" value="Hpt"/>
    <property type="match status" value="1"/>
</dbReference>
<keyword evidence="5" id="KW-0997">Cell inner membrane</keyword>
<keyword evidence="7 16" id="KW-0812">Transmembrane</keyword>
<comment type="subcellular location">
    <subcellularLocation>
        <location evidence="2">Cell inner membrane</location>
        <topology evidence="2">Multi-pass membrane protein</topology>
    </subcellularLocation>
</comment>
<dbReference type="Gene3D" id="3.40.50.2300">
    <property type="match status" value="2"/>
</dbReference>
<evidence type="ECO:0000256" key="14">
    <source>
        <dbReference type="PROSITE-ProRule" id="PRU00169"/>
    </source>
</evidence>
<dbReference type="SMART" id="SM00388">
    <property type="entry name" value="HisKA"/>
    <property type="match status" value="1"/>
</dbReference>
<evidence type="ECO:0000313" key="21">
    <source>
        <dbReference type="Proteomes" id="UP001156682"/>
    </source>
</evidence>
<dbReference type="InterPro" id="IPR005467">
    <property type="entry name" value="His_kinase_dom"/>
</dbReference>
<keyword evidence="20" id="KW-0418">Kinase</keyword>
<evidence type="ECO:0000256" key="8">
    <source>
        <dbReference type="ARBA" id="ARBA00022741"/>
    </source>
</evidence>
<evidence type="ECO:0000259" key="18">
    <source>
        <dbReference type="PROSITE" id="PS50110"/>
    </source>
</evidence>
<dbReference type="GO" id="GO:0016301">
    <property type="term" value="F:kinase activity"/>
    <property type="evidence" value="ECO:0007669"/>
    <property type="project" value="UniProtKB-KW"/>
</dbReference>
<dbReference type="PROSITE" id="PS50110">
    <property type="entry name" value="RESPONSE_REGULATORY"/>
    <property type="match status" value="2"/>
</dbReference>
<dbReference type="PROSITE" id="PS50894">
    <property type="entry name" value="HPT"/>
    <property type="match status" value="1"/>
</dbReference>
<feature type="domain" description="HPt" evidence="19">
    <location>
        <begin position="837"/>
        <end position="930"/>
    </location>
</feature>
<evidence type="ECO:0000259" key="19">
    <source>
        <dbReference type="PROSITE" id="PS50894"/>
    </source>
</evidence>
<evidence type="ECO:0000256" key="2">
    <source>
        <dbReference type="ARBA" id="ARBA00004429"/>
    </source>
</evidence>
<dbReference type="SUPFAM" id="SSF55874">
    <property type="entry name" value="ATPase domain of HSP90 chaperone/DNA topoisomerase II/histidine kinase"/>
    <property type="match status" value="1"/>
</dbReference>
<dbReference type="Gene3D" id="1.10.287.130">
    <property type="match status" value="1"/>
</dbReference>
<dbReference type="SMART" id="SM00387">
    <property type="entry name" value="HATPase_c"/>
    <property type="match status" value="1"/>
</dbReference>
<proteinExistence type="predicted"/>